<dbReference type="Gene3D" id="1.10.357.50">
    <property type="match status" value="1"/>
</dbReference>
<evidence type="ECO:0000259" key="2">
    <source>
        <dbReference type="PROSITE" id="PS51258"/>
    </source>
</evidence>
<dbReference type="InterPro" id="IPR014772">
    <property type="entry name" value="Munc13_dom-2"/>
</dbReference>
<dbReference type="PROSITE" id="PS51259">
    <property type="entry name" value="MHD2"/>
    <property type="match status" value="1"/>
</dbReference>
<dbReference type="PANTHER" id="PTHR47263">
    <property type="entry name" value="ADENYLATE CYCLASE ACTIVATION PROTEIN GIT1"/>
    <property type="match status" value="1"/>
</dbReference>
<evidence type="ECO:0000313" key="5">
    <source>
        <dbReference type="Proteomes" id="UP000478008"/>
    </source>
</evidence>
<proteinExistence type="predicted"/>
<evidence type="ECO:0000259" key="1">
    <source>
        <dbReference type="PROSITE" id="PS50004"/>
    </source>
</evidence>
<name>A0A7D9GWR7_DEKBR</name>
<dbReference type="InterPro" id="IPR014770">
    <property type="entry name" value="Munc13_1"/>
</dbReference>
<dbReference type="AlphaFoldDB" id="A0A7D9GWR7"/>
<dbReference type="EMBL" id="CABFWN010000001">
    <property type="protein sequence ID" value="VUG15941.1"/>
    <property type="molecule type" value="Genomic_DNA"/>
</dbReference>
<sequence>MDGSSSYGNGGSSSPLRDVVDYFIAIQLLFDETYKIIHVNELPEISNEPYVSSKKVHIRLGNRSDVLKKEFLKTVQDISQFNCFQLDAEFSRNVVKFCKIKGSQMIQWNTNEILQKFTEFIVSENVSNRTATFYIQQTQLIDMLLACKKSTDHQKQLLLNQRKVILSKTFLEIPKVSKQEARDSICTFFGITERQLKRIEGKLSPMLSNKDVVVAVNICSKLRKAYDMNDFDNVDRWKSWKSADTEQYGRLLRRFSISSTDISSKSNSHSSSLLVPTNLQDSIDQLSRVALHGDSEFFGMYIKCVQMWQIQPCTLFVSFLKASTNDFNSANPDNVVKALSLAYLSSPMQITWFGWPLSEKKYALSLGLRAFSLCKEQLKPHFTDPLGDIQALTTSLVFLKRLHLSTTQDVVNFYQKSLQEGLTERLISRLNELKLTESDTRGANNSSDKQDDELDFDMILKLLSSTVSDLDILHNWKVKNKDLDRTFQVCSTAGKIIAAPTINYVRLFIESFISADHSKSVLLTEEGRQNFASLVGLLGRLRRRAVLKFEFESILFQAFSQIVSFWSKEMLQKVKDAISGDMNLRRLDGCSYSSSVQNVMGICNAYLKLLESFDWDNKVQVALLFTKLYKGVFESLLFYSNTMLARFNHELLTARGTMDFKGEDCTCLNNVTKIIEYFHDIDPKKLSEYSETLSANIKPESASKMRKFVSVRVLNAENVENGKGEPVSLSVEIEGLIQGMTRTVYTDYNPTWDEEFESFVSGSSEHRMAFLRITLNDASWGGVYKTLVYRLNINDMSKMPLEEKISLQPKSGVLNILVNVDVERNDPVYYSSKVFSEISNGRDRAIKLLVDKFSSQMKEIFTRDYLQQSLELAPVKKDSNFRVLKDEKVDACINEMQLHTIDELYDNLETELFDEVMLQLWFKVLNSAENLLLPRLSFLFHGIVTRLDKRSSLTNFSFVSRYHKTSKHEMQRVIEWCWKFREMLNNPDKILQDPLEKPFQKFLKIEQLYEMKSRDLKDTIYQIATYLNGVMPSKYSKINFDANSFEKAREDKTLILRVLMSKGESQFVKNTIEMAERYERALKAEREVIMMGI</sequence>
<evidence type="ECO:0000313" key="4">
    <source>
        <dbReference type="EMBL" id="VUG15941.1"/>
    </source>
</evidence>
<evidence type="ECO:0000259" key="3">
    <source>
        <dbReference type="PROSITE" id="PS51259"/>
    </source>
</evidence>
<feature type="domain" description="C2" evidence="1">
    <location>
        <begin position="689"/>
        <end position="809"/>
    </location>
</feature>
<keyword evidence="5" id="KW-1185">Reference proteome</keyword>
<dbReference type="InterPro" id="IPR035892">
    <property type="entry name" value="C2_domain_sf"/>
</dbReference>
<dbReference type="PROSITE" id="PS51258">
    <property type="entry name" value="MHD1"/>
    <property type="match status" value="1"/>
</dbReference>
<dbReference type="InterPro" id="IPR000008">
    <property type="entry name" value="C2_dom"/>
</dbReference>
<gene>
    <name evidence="4" type="ORF">DEBR0S1_03576G</name>
</gene>
<dbReference type="PANTHER" id="PTHR47263:SF1">
    <property type="entry name" value="C2 DOMAIN PROTEIN (AFU_ORTHOLOGUE AFUA_7G02350)"/>
    <property type="match status" value="1"/>
</dbReference>
<dbReference type="PROSITE" id="PS50004">
    <property type="entry name" value="C2"/>
    <property type="match status" value="1"/>
</dbReference>
<reference evidence="4 5" key="1">
    <citation type="submission" date="2019-07" db="EMBL/GenBank/DDBJ databases">
        <authorList>
            <person name="Friedrich A."/>
            <person name="Schacherer J."/>
        </authorList>
    </citation>
    <scope>NUCLEOTIDE SEQUENCE [LARGE SCALE GENOMIC DNA]</scope>
</reference>
<dbReference type="Proteomes" id="UP000478008">
    <property type="component" value="Unassembled WGS sequence"/>
</dbReference>
<protein>
    <submittedName>
        <fullName evidence="4">DEBR0S1_03576g1_1</fullName>
    </submittedName>
</protein>
<dbReference type="InterPro" id="IPR052811">
    <property type="entry name" value="Glucose_resp_signaling"/>
</dbReference>
<dbReference type="SUPFAM" id="SSF49562">
    <property type="entry name" value="C2 domain (Calcium/lipid-binding domain, CaLB)"/>
    <property type="match status" value="1"/>
</dbReference>
<accession>A0A7D9GWR7</accession>
<dbReference type="SMART" id="SM00239">
    <property type="entry name" value="C2"/>
    <property type="match status" value="1"/>
</dbReference>
<feature type="domain" description="MHD1" evidence="2">
    <location>
        <begin position="525"/>
        <end position="643"/>
    </location>
</feature>
<feature type="domain" description="MHD2" evidence="3">
    <location>
        <begin position="887"/>
        <end position="1020"/>
    </location>
</feature>
<organism evidence="4 5">
    <name type="scientific">Dekkera bruxellensis</name>
    <name type="common">Brettanomyces custersii</name>
    <dbReference type="NCBI Taxonomy" id="5007"/>
    <lineage>
        <taxon>Eukaryota</taxon>
        <taxon>Fungi</taxon>
        <taxon>Dikarya</taxon>
        <taxon>Ascomycota</taxon>
        <taxon>Saccharomycotina</taxon>
        <taxon>Pichiomycetes</taxon>
        <taxon>Pichiales</taxon>
        <taxon>Pichiaceae</taxon>
        <taxon>Brettanomyces</taxon>
    </lineage>
</organism>